<protein>
    <submittedName>
        <fullName evidence="1">Uncharacterized protein</fullName>
    </submittedName>
</protein>
<dbReference type="EMBL" id="HBIO01008317">
    <property type="protein sequence ID" value="CAE0461501.1"/>
    <property type="molecule type" value="Transcribed_RNA"/>
</dbReference>
<dbReference type="AlphaFoldDB" id="A0A7S3Q0C3"/>
<gene>
    <name evidence="1" type="ORF">CDEB00056_LOCUS6342</name>
</gene>
<accession>A0A7S3Q0C3</accession>
<evidence type="ECO:0000313" key="1">
    <source>
        <dbReference type="EMBL" id="CAE0461501.1"/>
    </source>
</evidence>
<sequence length="450" mass="50742">MNNFQQGKSNAIRILTKSENIPKELCCSGLSKDYSKSCGQSTYHFDDEDSFLSEEGYTDEQFIPTKSYAHIPNNSPETAPTVDSSVFEDEESLFSYDDSTIEEISFGEIEVIEPNPDLINYGIGAGENLTMSNISHGSIAQDILLADALRVFQDIHYATDEELEQAFIDIIEADVFDESVIEAVYAISGRRIASDEELIEVLIDMIAAKKKEPLNTISKDEQKHTDTPISIPTQEPLHREQEALRTVAGIKEAAESDLRSSFIAMIEADLLDKSLLEAVQTVACIYKSDTEDVTTEFLADIFLEIALARDLDKKFLGEESTYSSTSLSTSSWSKHRNSIEGNNVFERLYDVSENQRVDGRERRSSIEETLKKKHELPTFERLPLSRAADVYNRSIDRMTRQRNCSLNVSLQPTKEIVSSKNKSREAIFNCVNSMFGYLPSIPESRQVYFD</sequence>
<reference evidence="1" key="1">
    <citation type="submission" date="2021-01" db="EMBL/GenBank/DDBJ databases">
        <authorList>
            <person name="Corre E."/>
            <person name="Pelletier E."/>
            <person name="Niang G."/>
            <person name="Scheremetjew M."/>
            <person name="Finn R."/>
            <person name="Kale V."/>
            <person name="Holt S."/>
            <person name="Cochrane G."/>
            <person name="Meng A."/>
            <person name="Brown T."/>
            <person name="Cohen L."/>
        </authorList>
    </citation>
    <scope>NUCLEOTIDE SEQUENCE</scope>
    <source>
        <strain evidence="1">MM31A-1</strain>
    </source>
</reference>
<name>A0A7S3Q0C3_9STRA</name>
<organism evidence="1">
    <name type="scientific">Chaetoceros debilis</name>
    <dbReference type="NCBI Taxonomy" id="122233"/>
    <lineage>
        <taxon>Eukaryota</taxon>
        <taxon>Sar</taxon>
        <taxon>Stramenopiles</taxon>
        <taxon>Ochrophyta</taxon>
        <taxon>Bacillariophyta</taxon>
        <taxon>Coscinodiscophyceae</taxon>
        <taxon>Chaetocerotophycidae</taxon>
        <taxon>Chaetocerotales</taxon>
        <taxon>Chaetocerotaceae</taxon>
        <taxon>Chaetoceros</taxon>
    </lineage>
</organism>
<proteinExistence type="predicted"/>